<protein>
    <submittedName>
        <fullName evidence="4">HAD family hydrolase</fullName>
        <ecNumber evidence="4">3.1.3.-</ecNumber>
    </submittedName>
</protein>
<dbReference type="NCBIfam" id="TIGR01549">
    <property type="entry name" value="HAD-SF-IA-v1"/>
    <property type="match status" value="1"/>
</dbReference>
<keyword evidence="2 4" id="KW-0378">Hydrolase</keyword>
<sequence>MKKIKLLCFDLDDTLWLSRPVIEQAEQVFYNYLSDITPELTKRFSPESLRAHRAEYLSRHPELEHQISQWRTASLTEALALSGYQSQSANLARQAFEVFLEARQKITLFPHCEDVIGRLSENYILISLTNGNADLSRQAVGKYFSANYQAEHVKAAKPSPELFLKALEIADCQADEAIHIGDHVIDDVSGAKALGLLAIQACLKPDSPLPHALADDHFHDWRDLPDKIQRLTSR</sequence>
<dbReference type="Proteomes" id="UP001557484">
    <property type="component" value="Unassembled WGS sequence"/>
</dbReference>
<dbReference type="EC" id="3.1.3.-" evidence="4"/>
<dbReference type="EMBL" id="JBFRYB010000001">
    <property type="protein sequence ID" value="MEX1664376.1"/>
    <property type="molecule type" value="Genomic_DNA"/>
</dbReference>
<proteinExistence type="predicted"/>
<dbReference type="InterPro" id="IPR036412">
    <property type="entry name" value="HAD-like_sf"/>
</dbReference>
<comment type="cofactor">
    <cofactor evidence="1">
        <name>Mg(2+)</name>
        <dbReference type="ChEBI" id="CHEBI:18420"/>
    </cofactor>
</comment>
<dbReference type="RefSeq" id="WP_368374499.1">
    <property type="nucleotide sequence ID" value="NZ_JBFRYB010000001.1"/>
</dbReference>
<accession>A0ABV3TS87</accession>
<evidence type="ECO:0000313" key="5">
    <source>
        <dbReference type="Proteomes" id="UP001557484"/>
    </source>
</evidence>
<dbReference type="InterPro" id="IPR023214">
    <property type="entry name" value="HAD_sf"/>
</dbReference>
<comment type="caution">
    <text evidence="4">The sequence shown here is derived from an EMBL/GenBank/DDBJ whole genome shotgun (WGS) entry which is preliminary data.</text>
</comment>
<keyword evidence="5" id="KW-1185">Reference proteome</keyword>
<name>A0ABV3TS87_9GAMM</name>
<dbReference type="Pfam" id="PF00702">
    <property type="entry name" value="Hydrolase"/>
    <property type="match status" value="1"/>
</dbReference>
<dbReference type="PANTHER" id="PTHR46470:SF4">
    <property type="entry name" value="5-AMINO-6-(5-PHOSPHO-D-RIBITYLAMINO)URACIL PHOSPHATASE YIGB"/>
    <property type="match status" value="1"/>
</dbReference>
<dbReference type="Gene3D" id="1.20.120.1600">
    <property type="match status" value="1"/>
</dbReference>
<dbReference type="InterPro" id="IPR006439">
    <property type="entry name" value="HAD-SF_hydro_IA"/>
</dbReference>
<dbReference type="SFLD" id="SFLDS00003">
    <property type="entry name" value="Haloacid_Dehalogenase"/>
    <property type="match status" value="1"/>
</dbReference>
<organism evidence="4 5">
    <name type="scientific">Zhongshania arctica</name>
    <dbReference type="NCBI Taxonomy" id="3238302"/>
    <lineage>
        <taxon>Bacteria</taxon>
        <taxon>Pseudomonadati</taxon>
        <taxon>Pseudomonadota</taxon>
        <taxon>Gammaproteobacteria</taxon>
        <taxon>Cellvibrionales</taxon>
        <taxon>Spongiibacteraceae</taxon>
        <taxon>Zhongshania</taxon>
    </lineage>
</organism>
<dbReference type="SUPFAM" id="SSF56784">
    <property type="entry name" value="HAD-like"/>
    <property type="match status" value="1"/>
</dbReference>
<evidence type="ECO:0000313" key="4">
    <source>
        <dbReference type="EMBL" id="MEX1664376.1"/>
    </source>
</evidence>
<keyword evidence="3" id="KW-0460">Magnesium</keyword>
<evidence type="ECO:0000256" key="2">
    <source>
        <dbReference type="ARBA" id="ARBA00022801"/>
    </source>
</evidence>
<gene>
    <name evidence="4" type="ORF">AB4875_02685</name>
</gene>
<evidence type="ECO:0000256" key="3">
    <source>
        <dbReference type="ARBA" id="ARBA00022842"/>
    </source>
</evidence>
<evidence type="ECO:0000256" key="1">
    <source>
        <dbReference type="ARBA" id="ARBA00001946"/>
    </source>
</evidence>
<reference evidence="4 5" key="1">
    <citation type="journal article" date="2011" name="Int. J. Syst. Evol. Microbiol.">
        <title>Zhongshania antarctica gen. nov., sp. nov. and Zhongshania guokunii sp. nov., gammaproteobacteria respectively isolated from coastal attached (fast) ice and surface seawater of the Antarctic.</title>
        <authorList>
            <person name="Li H.J."/>
            <person name="Zhang X.Y."/>
            <person name="Chen C.X."/>
            <person name="Zhang Y.J."/>
            <person name="Gao Z.M."/>
            <person name="Yu Y."/>
            <person name="Chen X.L."/>
            <person name="Chen B."/>
            <person name="Zhang Y.Z."/>
        </authorList>
    </citation>
    <scope>NUCLEOTIDE SEQUENCE [LARGE SCALE GENOMIC DNA]</scope>
    <source>
        <strain evidence="4 5">R06B22</strain>
    </source>
</reference>
<dbReference type="SFLD" id="SFLDG01129">
    <property type="entry name" value="C1.5:_HAD__Beta-PGM__Phosphata"/>
    <property type="match status" value="1"/>
</dbReference>
<dbReference type="Gene3D" id="3.40.50.1000">
    <property type="entry name" value="HAD superfamily/HAD-like"/>
    <property type="match status" value="1"/>
</dbReference>
<dbReference type="InterPro" id="IPR051400">
    <property type="entry name" value="HAD-like_hydrolase"/>
</dbReference>
<dbReference type="GO" id="GO:0016787">
    <property type="term" value="F:hydrolase activity"/>
    <property type="evidence" value="ECO:0007669"/>
    <property type="project" value="UniProtKB-KW"/>
</dbReference>
<dbReference type="PANTHER" id="PTHR46470">
    <property type="entry name" value="N-ACYLNEURAMINATE-9-PHOSPHATASE"/>
    <property type="match status" value="1"/>
</dbReference>